<evidence type="ECO:0000313" key="1">
    <source>
        <dbReference type="EMBL" id="CAG9326835.1"/>
    </source>
</evidence>
<reference evidence="1" key="1">
    <citation type="submission" date="2021-09" db="EMBL/GenBank/DDBJ databases">
        <authorList>
            <consortium name="AG Swart"/>
            <person name="Singh M."/>
            <person name="Singh A."/>
            <person name="Seah K."/>
            <person name="Emmerich C."/>
        </authorList>
    </citation>
    <scope>NUCLEOTIDE SEQUENCE</scope>
    <source>
        <strain evidence="1">ATCC30299</strain>
    </source>
</reference>
<name>A0AAU9JMJ3_9CILI</name>
<evidence type="ECO:0000313" key="2">
    <source>
        <dbReference type="Proteomes" id="UP001162131"/>
    </source>
</evidence>
<dbReference type="EMBL" id="CAJZBQ010000041">
    <property type="protein sequence ID" value="CAG9326835.1"/>
    <property type="molecule type" value="Genomic_DNA"/>
</dbReference>
<sequence>MKKISKKPIILKPLDSSFGVYLPLDSPRSALLPSVKFPDIFNAVISEAVSRSRSHSEVPKCARKEPKFENNTIVGQAIEGIFKILPQNALGEVKVYDLVRFFISLNLSASSKSIVSIFTIDESRPFNMLTISKHHLLMMCDDSYAEKTLTILISEHKKSKVLSLNHRNYRVKNPQSEFDQLLAAIHNIWDRIDKDNIGYLFWLDIAKSLVELGVIRNISKGKRLLACFRNENVKFLQFQSLFYKGLVRKLILDVAKILQSSKAQHISPFIAISTRRRRILLSNAINKSNNDISVFQQINDYEIEYSKGSIKNNVIS</sequence>
<proteinExistence type="predicted"/>
<accession>A0AAU9JMJ3</accession>
<evidence type="ECO:0008006" key="3">
    <source>
        <dbReference type="Google" id="ProtNLM"/>
    </source>
</evidence>
<keyword evidence="2" id="KW-1185">Reference proteome</keyword>
<comment type="caution">
    <text evidence="1">The sequence shown here is derived from an EMBL/GenBank/DDBJ whole genome shotgun (WGS) entry which is preliminary data.</text>
</comment>
<protein>
    <recommendedName>
        <fullName evidence="3">EF-hand domain-containing protein</fullName>
    </recommendedName>
</protein>
<gene>
    <name evidence="1" type="ORF">BSTOLATCC_MIC42097</name>
</gene>
<dbReference type="Proteomes" id="UP001162131">
    <property type="component" value="Unassembled WGS sequence"/>
</dbReference>
<dbReference type="AlphaFoldDB" id="A0AAU9JMJ3"/>
<organism evidence="1 2">
    <name type="scientific">Blepharisma stoltei</name>
    <dbReference type="NCBI Taxonomy" id="1481888"/>
    <lineage>
        <taxon>Eukaryota</taxon>
        <taxon>Sar</taxon>
        <taxon>Alveolata</taxon>
        <taxon>Ciliophora</taxon>
        <taxon>Postciliodesmatophora</taxon>
        <taxon>Heterotrichea</taxon>
        <taxon>Heterotrichida</taxon>
        <taxon>Blepharismidae</taxon>
        <taxon>Blepharisma</taxon>
    </lineage>
</organism>